<dbReference type="GO" id="GO:0004674">
    <property type="term" value="F:protein serine/threonine kinase activity"/>
    <property type="evidence" value="ECO:0007669"/>
    <property type="project" value="TreeGrafter"/>
</dbReference>
<feature type="domain" description="Protein kinase" evidence="1">
    <location>
        <begin position="104"/>
        <end position="329"/>
    </location>
</feature>
<dbReference type="InterPro" id="IPR011009">
    <property type="entry name" value="Kinase-like_dom_sf"/>
</dbReference>
<comment type="caution">
    <text evidence="2">The sequence shown here is derived from an EMBL/GenBank/DDBJ whole genome shotgun (WGS) entry which is preliminary data.</text>
</comment>
<evidence type="ECO:0000313" key="3">
    <source>
        <dbReference type="Proteomes" id="UP000559027"/>
    </source>
</evidence>
<dbReference type="Gene3D" id="1.10.510.10">
    <property type="entry name" value="Transferase(Phosphotransferase) domain 1"/>
    <property type="match status" value="1"/>
</dbReference>
<keyword evidence="3" id="KW-1185">Reference proteome</keyword>
<dbReference type="Pfam" id="PF07714">
    <property type="entry name" value="PK_Tyr_Ser-Thr"/>
    <property type="match status" value="1"/>
</dbReference>
<dbReference type="AlphaFoldDB" id="A0A8H5FXL1"/>
<dbReference type="SMART" id="SM00220">
    <property type="entry name" value="S_TKc"/>
    <property type="match status" value="1"/>
</dbReference>
<evidence type="ECO:0000313" key="2">
    <source>
        <dbReference type="EMBL" id="KAF5353500.1"/>
    </source>
</evidence>
<dbReference type="OrthoDB" id="122279at2759"/>
<sequence length="329" mass="37155">MVSFQPTSYSRHRPNHPQDQRIDWNRSLLSALLEVLSTSRRRAAMQELRGDDAQVLIDFLYTLGIFQSSFPYPGFRKHIIRALYKLCKSSMLYPQCLVLKDDIVMSGEPETGGGFGDIYRGWFRGKSLCLKVVRTFKRSETDAMLKAFAKEAVLWGQLHHPNIAPFYGVYHLNESRNRICLVSPWMEKGSLVRYLDANPLAKRMPFVLDIAKGLEYLHSENITHGDLKGANVLISDAEVACITDFGLSTVLTGSTFAYTPGTGPVAFSPRWLAPELLSIYNSNQLPTKSSDVWAFGSVCYEVSASNSLGWWRLMIACLWELDFLSETAF</sequence>
<dbReference type="EMBL" id="JAACJO010000010">
    <property type="protein sequence ID" value="KAF5353500.1"/>
    <property type="molecule type" value="Genomic_DNA"/>
</dbReference>
<dbReference type="PANTHER" id="PTHR44329:SF261">
    <property type="entry name" value="ZINC FINGER CONTAINING PROTEIN KINASE-RELATED"/>
    <property type="match status" value="1"/>
</dbReference>
<dbReference type="Proteomes" id="UP000559027">
    <property type="component" value="Unassembled WGS sequence"/>
</dbReference>
<name>A0A8H5FXL1_9AGAR</name>
<accession>A0A8H5FXL1</accession>
<protein>
    <recommendedName>
        <fullName evidence="1">Protein kinase domain-containing protein</fullName>
    </recommendedName>
</protein>
<dbReference type="InterPro" id="IPR001245">
    <property type="entry name" value="Ser-Thr/Tyr_kinase_cat_dom"/>
</dbReference>
<dbReference type="InterPro" id="IPR051681">
    <property type="entry name" value="Ser/Thr_Kinases-Pseudokinases"/>
</dbReference>
<dbReference type="PANTHER" id="PTHR44329">
    <property type="entry name" value="SERINE/THREONINE-PROTEIN KINASE TNNI3K-RELATED"/>
    <property type="match status" value="1"/>
</dbReference>
<reference evidence="2 3" key="1">
    <citation type="journal article" date="2020" name="ISME J.">
        <title>Uncovering the hidden diversity of litter-decomposition mechanisms in mushroom-forming fungi.</title>
        <authorList>
            <person name="Floudas D."/>
            <person name="Bentzer J."/>
            <person name="Ahren D."/>
            <person name="Johansson T."/>
            <person name="Persson P."/>
            <person name="Tunlid A."/>
        </authorList>
    </citation>
    <scope>NUCLEOTIDE SEQUENCE [LARGE SCALE GENOMIC DNA]</scope>
    <source>
        <strain evidence="2 3">CBS 146.42</strain>
    </source>
</reference>
<organism evidence="2 3">
    <name type="scientific">Leucocoprinus leucothites</name>
    <dbReference type="NCBI Taxonomy" id="201217"/>
    <lineage>
        <taxon>Eukaryota</taxon>
        <taxon>Fungi</taxon>
        <taxon>Dikarya</taxon>
        <taxon>Basidiomycota</taxon>
        <taxon>Agaricomycotina</taxon>
        <taxon>Agaricomycetes</taxon>
        <taxon>Agaricomycetidae</taxon>
        <taxon>Agaricales</taxon>
        <taxon>Agaricineae</taxon>
        <taxon>Agaricaceae</taxon>
        <taxon>Leucocoprinus</taxon>
    </lineage>
</organism>
<proteinExistence type="predicted"/>
<dbReference type="GO" id="GO:0005524">
    <property type="term" value="F:ATP binding"/>
    <property type="evidence" value="ECO:0007669"/>
    <property type="project" value="InterPro"/>
</dbReference>
<evidence type="ECO:0000259" key="1">
    <source>
        <dbReference type="PROSITE" id="PS50011"/>
    </source>
</evidence>
<dbReference type="InterPro" id="IPR008271">
    <property type="entry name" value="Ser/Thr_kinase_AS"/>
</dbReference>
<gene>
    <name evidence="2" type="ORF">D9756_008126</name>
</gene>
<dbReference type="InterPro" id="IPR000719">
    <property type="entry name" value="Prot_kinase_dom"/>
</dbReference>
<dbReference type="SUPFAM" id="SSF56112">
    <property type="entry name" value="Protein kinase-like (PK-like)"/>
    <property type="match status" value="1"/>
</dbReference>
<dbReference type="PROSITE" id="PS00108">
    <property type="entry name" value="PROTEIN_KINASE_ST"/>
    <property type="match status" value="1"/>
</dbReference>
<dbReference type="PROSITE" id="PS50011">
    <property type="entry name" value="PROTEIN_KINASE_DOM"/>
    <property type="match status" value="1"/>
</dbReference>